<evidence type="ECO:0000313" key="3">
    <source>
        <dbReference type="EMBL" id="KAF2743529.1"/>
    </source>
</evidence>
<protein>
    <recommendedName>
        <fullName evidence="5">Wax synthase domain-containing protein</fullName>
    </recommendedName>
</protein>
<evidence type="ECO:0008006" key="5">
    <source>
        <dbReference type="Google" id="ProtNLM"/>
    </source>
</evidence>
<feature type="transmembrane region" description="Helical" evidence="1">
    <location>
        <begin position="347"/>
        <end position="371"/>
    </location>
</feature>
<feature type="signal peptide" evidence="2">
    <location>
        <begin position="1"/>
        <end position="17"/>
    </location>
</feature>
<reference evidence="3" key="1">
    <citation type="journal article" date="2020" name="Stud. Mycol.">
        <title>101 Dothideomycetes genomes: a test case for predicting lifestyles and emergence of pathogens.</title>
        <authorList>
            <person name="Haridas S."/>
            <person name="Albert R."/>
            <person name="Binder M."/>
            <person name="Bloem J."/>
            <person name="Labutti K."/>
            <person name="Salamov A."/>
            <person name="Andreopoulos B."/>
            <person name="Baker S."/>
            <person name="Barry K."/>
            <person name="Bills G."/>
            <person name="Bluhm B."/>
            <person name="Cannon C."/>
            <person name="Castanera R."/>
            <person name="Culley D."/>
            <person name="Daum C."/>
            <person name="Ezra D."/>
            <person name="Gonzalez J."/>
            <person name="Henrissat B."/>
            <person name="Kuo A."/>
            <person name="Liang C."/>
            <person name="Lipzen A."/>
            <person name="Lutzoni F."/>
            <person name="Magnuson J."/>
            <person name="Mondo S."/>
            <person name="Nolan M."/>
            <person name="Ohm R."/>
            <person name="Pangilinan J."/>
            <person name="Park H.-J."/>
            <person name="Ramirez L."/>
            <person name="Alfaro M."/>
            <person name="Sun H."/>
            <person name="Tritt A."/>
            <person name="Yoshinaga Y."/>
            <person name="Zwiers L.-H."/>
            <person name="Turgeon B."/>
            <person name="Goodwin S."/>
            <person name="Spatafora J."/>
            <person name="Crous P."/>
            <person name="Grigoriev I."/>
        </authorList>
    </citation>
    <scope>NUCLEOTIDE SEQUENCE</scope>
    <source>
        <strain evidence="3">CBS 119925</strain>
    </source>
</reference>
<keyword evidence="4" id="KW-1185">Reference proteome</keyword>
<feature type="transmembrane region" description="Helical" evidence="1">
    <location>
        <begin position="320"/>
        <end position="341"/>
    </location>
</feature>
<keyword evidence="1" id="KW-0812">Transmembrane</keyword>
<proteinExistence type="predicted"/>
<feature type="transmembrane region" description="Helical" evidence="1">
    <location>
        <begin position="239"/>
        <end position="259"/>
    </location>
</feature>
<dbReference type="EMBL" id="MU006596">
    <property type="protein sequence ID" value="KAF2743529.1"/>
    <property type="molecule type" value="Genomic_DNA"/>
</dbReference>
<evidence type="ECO:0000256" key="2">
    <source>
        <dbReference type="SAM" id="SignalP"/>
    </source>
</evidence>
<evidence type="ECO:0000313" key="4">
    <source>
        <dbReference type="Proteomes" id="UP000799440"/>
    </source>
</evidence>
<feature type="transmembrane region" description="Helical" evidence="1">
    <location>
        <begin position="82"/>
        <end position="104"/>
    </location>
</feature>
<gene>
    <name evidence="3" type="ORF">M011DRAFT_410288</name>
</gene>
<dbReference type="OrthoDB" id="3061561at2759"/>
<evidence type="ECO:0000256" key="1">
    <source>
        <dbReference type="SAM" id="Phobius"/>
    </source>
</evidence>
<dbReference type="AlphaFoldDB" id="A0A6A6V0N0"/>
<keyword evidence="1" id="KW-1133">Transmembrane helix</keyword>
<keyword evidence="1" id="KW-0472">Membrane</keyword>
<organism evidence="3 4">
    <name type="scientific">Sporormia fimetaria CBS 119925</name>
    <dbReference type="NCBI Taxonomy" id="1340428"/>
    <lineage>
        <taxon>Eukaryota</taxon>
        <taxon>Fungi</taxon>
        <taxon>Dikarya</taxon>
        <taxon>Ascomycota</taxon>
        <taxon>Pezizomycotina</taxon>
        <taxon>Dothideomycetes</taxon>
        <taxon>Pleosporomycetidae</taxon>
        <taxon>Pleosporales</taxon>
        <taxon>Sporormiaceae</taxon>
        <taxon>Sporormia</taxon>
    </lineage>
</organism>
<dbReference type="PANTHER" id="PTHR35043">
    <property type="entry name" value="TRANSCRIPTION FACTOR DOMAIN-CONTAINING PROTEIN"/>
    <property type="match status" value="1"/>
</dbReference>
<name>A0A6A6V0N0_9PLEO</name>
<dbReference type="PANTHER" id="PTHR35043:SF7">
    <property type="entry name" value="TRANSCRIPTION FACTOR DOMAIN-CONTAINING PROTEIN"/>
    <property type="match status" value="1"/>
</dbReference>
<feature type="transmembrane region" description="Helical" evidence="1">
    <location>
        <begin position="405"/>
        <end position="427"/>
    </location>
</feature>
<sequence length="474" mass="53138">MILLLHILIYFCVYATALPTLNQTSSTQQPPTVGWVSTPQVRGTFDLLLSSLTTLLLCAWTAYHPNVLCSRGVWRQLLHRSIWMAIAIFLPELVLFCAWEQWWAMKRLKRVVNNLGAAAFEEPGPNPSAFSDSNECNICPQKTRRHKTQESWTSEQTFFALSGGFAVDSSAFSPVPRVSFTLPGLLLLAKLGLLPEESPESVSDKSKADYAAKAFVCCQAGWFLISCIARLAQKLPVTLLEYHVLAHVVCLFGLYLIWLEKPYDVGSPILFAQPSNLHVDGLRFEGFSHNTTINEYTTPISDLTSALNGSTDSFLRHTMLAFLVLCPIYGAIHLAAWSSLFPSEVERWMWCASGLIITAPPFTFGGLFLMIHMWKDNKKDAVKDVLFQKGEHEGKSVGRWKKVKLWIMLLGFWAWNGIGHVMCAVWLCSTVLPVVATYPAARLFVVGEAFAQLRSVDREVYRTVEWTGFIPHLG</sequence>
<accession>A0A6A6V0N0</accession>
<feature type="chain" id="PRO_5025567590" description="Wax synthase domain-containing protein" evidence="2">
    <location>
        <begin position="18"/>
        <end position="474"/>
    </location>
</feature>
<keyword evidence="2" id="KW-0732">Signal</keyword>
<dbReference type="Proteomes" id="UP000799440">
    <property type="component" value="Unassembled WGS sequence"/>
</dbReference>